<proteinExistence type="predicted"/>
<keyword evidence="2" id="KW-1185">Reference proteome</keyword>
<dbReference type="Proteomes" id="UP001148614">
    <property type="component" value="Unassembled WGS sequence"/>
</dbReference>
<dbReference type="SUPFAM" id="SSF109854">
    <property type="entry name" value="DinB/YfiT-like putative metalloenzymes"/>
    <property type="match status" value="1"/>
</dbReference>
<dbReference type="PANTHER" id="PTHR36922">
    <property type="entry name" value="BLL2446 PROTEIN"/>
    <property type="match status" value="1"/>
</dbReference>
<dbReference type="VEuPathDB" id="FungiDB:F4678DRAFT_451289"/>
<organism evidence="1 2">
    <name type="scientific">Xylaria arbuscula</name>
    <dbReference type="NCBI Taxonomy" id="114810"/>
    <lineage>
        <taxon>Eukaryota</taxon>
        <taxon>Fungi</taxon>
        <taxon>Dikarya</taxon>
        <taxon>Ascomycota</taxon>
        <taxon>Pezizomycotina</taxon>
        <taxon>Sordariomycetes</taxon>
        <taxon>Xylariomycetidae</taxon>
        <taxon>Xylariales</taxon>
        <taxon>Xylariaceae</taxon>
        <taxon>Xylaria</taxon>
    </lineage>
</organism>
<evidence type="ECO:0000313" key="1">
    <source>
        <dbReference type="EMBL" id="KAJ3579206.1"/>
    </source>
</evidence>
<protein>
    <submittedName>
        <fullName evidence="1">Uncharacterized protein</fullName>
    </submittedName>
</protein>
<dbReference type="EMBL" id="JANPWZ010000120">
    <property type="protein sequence ID" value="KAJ3579206.1"/>
    <property type="molecule type" value="Genomic_DNA"/>
</dbReference>
<dbReference type="InterPro" id="IPR018531">
    <property type="entry name" value="DUF1993"/>
</dbReference>
<evidence type="ECO:0000313" key="2">
    <source>
        <dbReference type="Proteomes" id="UP001148614"/>
    </source>
</evidence>
<dbReference type="Pfam" id="PF09351">
    <property type="entry name" value="DUF1993"/>
    <property type="match status" value="1"/>
</dbReference>
<dbReference type="Gene3D" id="1.20.120.450">
    <property type="entry name" value="dinb family like domain"/>
    <property type="match status" value="1"/>
</dbReference>
<name>A0A9W8TRW2_9PEZI</name>
<dbReference type="PANTHER" id="PTHR36922:SF1">
    <property type="entry name" value="DUF1993 DOMAIN-CONTAINING PROTEIN"/>
    <property type="match status" value="1"/>
</dbReference>
<reference evidence="1" key="1">
    <citation type="submission" date="2022-07" db="EMBL/GenBank/DDBJ databases">
        <title>Genome Sequence of Xylaria arbuscula.</title>
        <authorList>
            <person name="Buettner E."/>
        </authorList>
    </citation>
    <scope>NUCLEOTIDE SEQUENCE</scope>
    <source>
        <strain evidence="1">VT107</strain>
    </source>
</reference>
<accession>A0A9W8TRW2</accession>
<dbReference type="AlphaFoldDB" id="A0A9W8TRW2"/>
<gene>
    <name evidence="1" type="ORF">NPX13_g1346</name>
</gene>
<dbReference type="InterPro" id="IPR034660">
    <property type="entry name" value="DinB/YfiT-like"/>
</dbReference>
<comment type="caution">
    <text evidence="1">The sequence shown here is derived from an EMBL/GenBank/DDBJ whole genome shotgun (WGS) entry which is preliminary data.</text>
</comment>
<sequence>MRQTPLFPQQVHVINANNNLIASLEDSKKYLAETITLLESVKPEDVNGKEGQIVGAMMGAGKEVNMKAIDYVLGYLKPNVFFHLTTLYDILRSKGLPLGKADYLGAFIKLA</sequence>